<reference evidence="5" key="1">
    <citation type="journal article" date="2019" name="Int. J. Syst. Evol. Microbiol.">
        <title>The Global Catalogue of Microorganisms (GCM) 10K type strain sequencing project: providing services to taxonomists for standard genome sequencing and annotation.</title>
        <authorList>
            <consortium name="The Broad Institute Genomics Platform"/>
            <consortium name="The Broad Institute Genome Sequencing Center for Infectious Disease"/>
            <person name="Wu L."/>
            <person name="Ma J."/>
        </authorList>
    </citation>
    <scope>NUCLEOTIDE SEQUENCE [LARGE SCALE GENOMIC DNA]</scope>
    <source>
        <strain evidence="5">KCTC 42586</strain>
    </source>
</reference>
<proteinExistence type="inferred from homology"/>
<dbReference type="PANTHER" id="PTHR43649:SF29">
    <property type="entry name" value="OSMOPROTECTIVE COMPOUNDS-BINDING PROTEIN GGTB"/>
    <property type="match status" value="1"/>
</dbReference>
<dbReference type="RefSeq" id="WP_380865723.1">
    <property type="nucleotide sequence ID" value="NZ_JBHSKM010000051.1"/>
</dbReference>
<protein>
    <submittedName>
        <fullName evidence="4">ABC transporter substrate-binding protein</fullName>
    </submittedName>
</protein>
<dbReference type="PROSITE" id="PS51257">
    <property type="entry name" value="PROKAR_LIPOPROTEIN"/>
    <property type="match status" value="1"/>
</dbReference>
<evidence type="ECO:0000256" key="1">
    <source>
        <dbReference type="ARBA" id="ARBA00008520"/>
    </source>
</evidence>
<dbReference type="SUPFAM" id="SSF53850">
    <property type="entry name" value="Periplasmic binding protein-like II"/>
    <property type="match status" value="1"/>
</dbReference>
<dbReference type="Proteomes" id="UP001596263">
    <property type="component" value="Unassembled WGS sequence"/>
</dbReference>
<name>A0ABW0CZZ1_STRCD</name>
<dbReference type="PANTHER" id="PTHR43649">
    <property type="entry name" value="ARABINOSE-BINDING PROTEIN-RELATED"/>
    <property type="match status" value="1"/>
</dbReference>
<keyword evidence="3" id="KW-0732">Signal</keyword>
<dbReference type="InterPro" id="IPR006059">
    <property type="entry name" value="SBP"/>
</dbReference>
<keyword evidence="2" id="KW-0813">Transport</keyword>
<feature type="chain" id="PRO_5045770930" evidence="3">
    <location>
        <begin position="23"/>
        <end position="431"/>
    </location>
</feature>
<sequence length="431" mass="45721">MSRKRAIAAAILAFSLVGGLSACSVGEDTNKSSSTPGAAEITFLTFETPNLTPQYWDAAIKRVTDKVPGVTVKKLVAPSADRTGYAKQLKTSGQLPDVMIGVDQGGFAEAGDLYTWQPDELKDFSSPDSSAINGKIYQLPANTQTVPSVYYRKSMFAKAGITAPPTTYAGFVDACAKLKAKGVLPIVVGGGKDSFPLGMTVSAAVDTSVYQATPNWIQDRRAGTVKFSDPAFVDALQKVVDLKDKGYLDPKMISVDYAGTEQNFLKGKGAMYPMGSWFAAAADKSSIKDDIGVFSWPTADGKALVPATTGGGLEVNAKSKNLEAAKKFALAFQLDKENLDASVRSDALFPAIKGYSPPTDMGPVFKATYDMWAKAVQSGAVTKTFVYGQGGEALLPGVDAKVYTVTQDLILGRKSPQDAAKFLDAEWEKAS</sequence>
<dbReference type="InterPro" id="IPR050490">
    <property type="entry name" value="Bact_solute-bd_prot1"/>
</dbReference>
<evidence type="ECO:0000313" key="4">
    <source>
        <dbReference type="EMBL" id="MFC5220657.1"/>
    </source>
</evidence>
<dbReference type="EMBL" id="JBHSKM010000051">
    <property type="protein sequence ID" value="MFC5220657.1"/>
    <property type="molecule type" value="Genomic_DNA"/>
</dbReference>
<evidence type="ECO:0000256" key="3">
    <source>
        <dbReference type="SAM" id="SignalP"/>
    </source>
</evidence>
<dbReference type="Pfam" id="PF01547">
    <property type="entry name" value="SBP_bac_1"/>
    <property type="match status" value="1"/>
</dbReference>
<evidence type="ECO:0000313" key="5">
    <source>
        <dbReference type="Proteomes" id="UP001596263"/>
    </source>
</evidence>
<keyword evidence="5" id="KW-1185">Reference proteome</keyword>
<gene>
    <name evidence="4" type="ORF">ACFPQ9_43305</name>
</gene>
<accession>A0ABW0CZZ1</accession>
<evidence type="ECO:0000256" key="2">
    <source>
        <dbReference type="ARBA" id="ARBA00022448"/>
    </source>
</evidence>
<comment type="similarity">
    <text evidence="1">Belongs to the bacterial solute-binding protein 1 family.</text>
</comment>
<organism evidence="4 5">
    <name type="scientific">Streptomyces coerulescens</name>
    <dbReference type="NCBI Taxonomy" id="29304"/>
    <lineage>
        <taxon>Bacteria</taxon>
        <taxon>Bacillati</taxon>
        <taxon>Actinomycetota</taxon>
        <taxon>Actinomycetes</taxon>
        <taxon>Kitasatosporales</taxon>
        <taxon>Streptomycetaceae</taxon>
        <taxon>Streptomyces</taxon>
    </lineage>
</organism>
<dbReference type="Gene3D" id="3.40.190.10">
    <property type="entry name" value="Periplasmic binding protein-like II"/>
    <property type="match status" value="2"/>
</dbReference>
<comment type="caution">
    <text evidence="4">The sequence shown here is derived from an EMBL/GenBank/DDBJ whole genome shotgun (WGS) entry which is preliminary data.</text>
</comment>
<feature type="signal peptide" evidence="3">
    <location>
        <begin position="1"/>
        <end position="22"/>
    </location>
</feature>